<evidence type="ECO:0000313" key="2">
    <source>
        <dbReference type="Proteomes" id="UP001054837"/>
    </source>
</evidence>
<dbReference type="AlphaFoldDB" id="A0AAV4T0J8"/>
<dbReference type="EMBL" id="BPLQ01008573">
    <property type="protein sequence ID" value="GIY38285.1"/>
    <property type="molecule type" value="Genomic_DNA"/>
</dbReference>
<organism evidence="1 2">
    <name type="scientific">Caerostris darwini</name>
    <dbReference type="NCBI Taxonomy" id="1538125"/>
    <lineage>
        <taxon>Eukaryota</taxon>
        <taxon>Metazoa</taxon>
        <taxon>Ecdysozoa</taxon>
        <taxon>Arthropoda</taxon>
        <taxon>Chelicerata</taxon>
        <taxon>Arachnida</taxon>
        <taxon>Araneae</taxon>
        <taxon>Araneomorphae</taxon>
        <taxon>Entelegynae</taxon>
        <taxon>Araneoidea</taxon>
        <taxon>Araneidae</taxon>
        <taxon>Caerostris</taxon>
    </lineage>
</organism>
<reference evidence="1 2" key="1">
    <citation type="submission" date="2021-06" db="EMBL/GenBank/DDBJ databases">
        <title>Caerostris darwini draft genome.</title>
        <authorList>
            <person name="Kono N."/>
            <person name="Arakawa K."/>
        </authorList>
    </citation>
    <scope>NUCLEOTIDE SEQUENCE [LARGE SCALE GENOMIC DNA]</scope>
</reference>
<dbReference type="Proteomes" id="UP001054837">
    <property type="component" value="Unassembled WGS sequence"/>
</dbReference>
<evidence type="ECO:0000313" key="1">
    <source>
        <dbReference type="EMBL" id="GIY38285.1"/>
    </source>
</evidence>
<keyword evidence="2" id="KW-1185">Reference proteome</keyword>
<sequence>MAPFSHFLCDIYTPPFSEVPLSCCSLLFLMNRRVIPPGDPVEHDAMFLIINFPCRLVVGNQLDEEVSKEFEIFFKHSKVPSGIEHRHIPTRK</sequence>
<name>A0AAV4T0J8_9ARAC</name>
<accession>A0AAV4T0J8</accession>
<gene>
    <name evidence="1" type="ORF">CDAR_107201</name>
</gene>
<proteinExistence type="predicted"/>
<protein>
    <submittedName>
        <fullName evidence="1">Uncharacterized protein</fullName>
    </submittedName>
</protein>
<comment type="caution">
    <text evidence="1">The sequence shown here is derived from an EMBL/GenBank/DDBJ whole genome shotgun (WGS) entry which is preliminary data.</text>
</comment>